<keyword evidence="3" id="KW-1185">Reference proteome</keyword>
<proteinExistence type="predicted"/>
<dbReference type="Proteomes" id="UP000011728">
    <property type="component" value="Chromosome"/>
</dbReference>
<reference evidence="2 3" key="1">
    <citation type="submission" date="2013-02" db="EMBL/GenBank/DDBJ databases">
        <title>Genome sequence of Clostridium saccharoperbutylacetonicum N1-4(HMT).</title>
        <authorList>
            <person name="Poehlein A."/>
            <person name="Daniel R."/>
        </authorList>
    </citation>
    <scope>NUCLEOTIDE SEQUENCE [LARGE SCALE GENOMIC DNA]</scope>
    <source>
        <strain evidence="3">N1-4(HMT)</strain>
    </source>
</reference>
<dbReference type="PATRIC" id="fig|931276.5.peg.296"/>
<dbReference type="OrthoDB" id="1823096at2"/>
<organism evidence="2 3">
    <name type="scientific">Clostridium saccharoperbutylacetonicum N1-4(HMT)</name>
    <dbReference type="NCBI Taxonomy" id="931276"/>
    <lineage>
        <taxon>Bacteria</taxon>
        <taxon>Bacillati</taxon>
        <taxon>Bacillota</taxon>
        <taxon>Clostridia</taxon>
        <taxon>Eubacteriales</taxon>
        <taxon>Clostridiaceae</taxon>
        <taxon>Clostridium</taxon>
    </lineage>
</organism>
<evidence type="ECO:0000313" key="3">
    <source>
        <dbReference type="Proteomes" id="UP000011728"/>
    </source>
</evidence>
<dbReference type="Gene3D" id="1.10.1200.10">
    <property type="entry name" value="ACP-like"/>
    <property type="match status" value="1"/>
</dbReference>
<dbReference type="InterPro" id="IPR036736">
    <property type="entry name" value="ACP-like_sf"/>
</dbReference>
<dbReference type="RefSeq" id="WP_015390459.1">
    <property type="nucleotide sequence ID" value="NC_020291.1"/>
</dbReference>
<dbReference type="STRING" id="36745.CLSAP_03100"/>
<gene>
    <name evidence="2" type="ORF">Cspa_c03150</name>
</gene>
<name>M1MCI9_9CLOT</name>
<dbReference type="EMBL" id="CP004121">
    <property type="protein sequence ID" value="AGF54133.1"/>
    <property type="molecule type" value="Genomic_DNA"/>
</dbReference>
<evidence type="ECO:0000259" key="1">
    <source>
        <dbReference type="PROSITE" id="PS50075"/>
    </source>
</evidence>
<dbReference type="InterPro" id="IPR009081">
    <property type="entry name" value="PP-bd_ACP"/>
</dbReference>
<sequence length="90" mass="10514">MNYSYDEIKEIIKNVVIETNDVNIKIDELNENTNFINDLSFDSFNFIKMIVALEAQLDVIFTMDDLDINKMETLGQLINISYSIYINTHN</sequence>
<dbReference type="HOGENOM" id="CLU_2435680_0_0_9"/>
<dbReference type="AlphaFoldDB" id="M1MCI9"/>
<feature type="domain" description="Carrier" evidence="1">
    <location>
        <begin position="6"/>
        <end position="85"/>
    </location>
</feature>
<accession>M1MCI9</accession>
<evidence type="ECO:0000313" key="2">
    <source>
        <dbReference type="EMBL" id="AGF54133.1"/>
    </source>
</evidence>
<dbReference type="KEGG" id="csr:Cspa_c03150"/>
<dbReference type="PROSITE" id="PS50075">
    <property type="entry name" value="CARRIER"/>
    <property type="match status" value="1"/>
</dbReference>
<dbReference type="Pfam" id="PF00550">
    <property type="entry name" value="PP-binding"/>
    <property type="match status" value="1"/>
</dbReference>
<dbReference type="SUPFAM" id="SSF47336">
    <property type="entry name" value="ACP-like"/>
    <property type="match status" value="1"/>
</dbReference>
<protein>
    <submittedName>
        <fullName evidence="2">Phosphopantetheine attachment site</fullName>
    </submittedName>
</protein>